<feature type="region of interest" description="Disordered" evidence="1">
    <location>
        <begin position="52"/>
        <end position="77"/>
    </location>
</feature>
<dbReference type="EMBL" id="GBRH01236742">
    <property type="protein sequence ID" value="JAD61153.1"/>
    <property type="molecule type" value="Transcribed_RNA"/>
</dbReference>
<proteinExistence type="predicted"/>
<evidence type="ECO:0000256" key="1">
    <source>
        <dbReference type="SAM" id="MobiDB-lite"/>
    </source>
</evidence>
<reference evidence="2" key="1">
    <citation type="submission" date="2014-09" db="EMBL/GenBank/DDBJ databases">
        <authorList>
            <person name="Magalhaes I.L.F."/>
            <person name="Oliveira U."/>
            <person name="Santos F.R."/>
            <person name="Vidigal T.H.D.A."/>
            <person name="Brescovit A.D."/>
            <person name="Santos A.J."/>
        </authorList>
    </citation>
    <scope>NUCLEOTIDE SEQUENCE</scope>
    <source>
        <tissue evidence="2">Shoot tissue taken approximately 20 cm above the soil surface</tissue>
    </source>
</reference>
<name>A0A0A9BGA4_ARUDO</name>
<evidence type="ECO:0000313" key="2">
    <source>
        <dbReference type="EMBL" id="JAD61153.1"/>
    </source>
</evidence>
<dbReference type="AlphaFoldDB" id="A0A0A9BGA4"/>
<reference evidence="2" key="2">
    <citation type="journal article" date="2015" name="Data Brief">
        <title>Shoot transcriptome of the giant reed, Arundo donax.</title>
        <authorList>
            <person name="Barrero R.A."/>
            <person name="Guerrero F.D."/>
            <person name="Moolhuijzen P."/>
            <person name="Goolsby J.A."/>
            <person name="Tidwell J."/>
            <person name="Bellgard S.E."/>
            <person name="Bellgard M.I."/>
        </authorList>
    </citation>
    <scope>NUCLEOTIDE SEQUENCE</scope>
    <source>
        <tissue evidence="2">Shoot tissue taken approximately 20 cm above the soil surface</tissue>
    </source>
</reference>
<organism evidence="2">
    <name type="scientific">Arundo donax</name>
    <name type="common">Giant reed</name>
    <name type="synonym">Donax arundinaceus</name>
    <dbReference type="NCBI Taxonomy" id="35708"/>
    <lineage>
        <taxon>Eukaryota</taxon>
        <taxon>Viridiplantae</taxon>
        <taxon>Streptophyta</taxon>
        <taxon>Embryophyta</taxon>
        <taxon>Tracheophyta</taxon>
        <taxon>Spermatophyta</taxon>
        <taxon>Magnoliopsida</taxon>
        <taxon>Liliopsida</taxon>
        <taxon>Poales</taxon>
        <taxon>Poaceae</taxon>
        <taxon>PACMAD clade</taxon>
        <taxon>Arundinoideae</taxon>
        <taxon>Arundineae</taxon>
        <taxon>Arundo</taxon>
    </lineage>
</organism>
<protein>
    <submittedName>
        <fullName evidence="2">Uncharacterized protein</fullName>
    </submittedName>
</protein>
<sequence length="77" mass="8403">MKPKEEVAAEAGREEGAFCLCARERGGGSGRWRREGRLVAEDSPAKALASVDQEMDAGGGGRVDWRRRRGGMLVDER</sequence>
<accession>A0A0A9BGA4</accession>